<evidence type="ECO:0000313" key="3">
    <source>
        <dbReference type="Proteomes" id="UP000245073"/>
    </source>
</evidence>
<protein>
    <submittedName>
        <fullName evidence="2">Uncharacterized protein</fullName>
    </submittedName>
</protein>
<organism evidence="2 3">
    <name type="scientific">Caulobacter endophyticus</name>
    <dbReference type="NCBI Taxonomy" id="2172652"/>
    <lineage>
        <taxon>Bacteria</taxon>
        <taxon>Pseudomonadati</taxon>
        <taxon>Pseudomonadota</taxon>
        <taxon>Alphaproteobacteria</taxon>
        <taxon>Caulobacterales</taxon>
        <taxon>Caulobacteraceae</taxon>
        <taxon>Caulobacter</taxon>
    </lineage>
</organism>
<evidence type="ECO:0000256" key="1">
    <source>
        <dbReference type="SAM" id="MobiDB-lite"/>
    </source>
</evidence>
<gene>
    <name evidence="2" type="ORF">DDF67_14990</name>
</gene>
<comment type="caution">
    <text evidence="2">The sequence shown here is derived from an EMBL/GenBank/DDBJ whole genome shotgun (WGS) entry which is preliminary data.</text>
</comment>
<dbReference type="AlphaFoldDB" id="A0A2T9JU15"/>
<accession>A0A2T9JU15</accession>
<dbReference type="EMBL" id="QDKQ01000053">
    <property type="protein sequence ID" value="PVM87207.1"/>
    <property type="molecule type" value="Genomic_DNA"/>
</dbReference>
<evidence type="ECO:0000313" key="2">
    <source>
        <dbReference type="EMBL" id="PVM87207.1"/>
    </source>
</evidence>
<reference evidence="2 3" key="1">
    <citation type="submission" date="2018-04" db="EMBL/GenBank/DDBJ databases">
        <title>The genome sequence of Caulobacter sp. 744.</title>
        <authorList>
            <person name="Gao J."/>
            <person name="Sun J."/>
        </authorList>
    </citation>
    <scope>NUCLEOTIDE SEQUENCE [LARGE SCALE GENOMIC DNA]</scope>
    <source>
        <strain evidence="2 3">774</strain>
    </source>
</reference>
<proteinExistence type="predicted"/>
<dbReference type="Proteomes" id="UP000245073">
    <property type="component" value="Unassembled WGS sequence"/>
</dbReference>
<name>A0A2T9JU15_9CAUL</name>
<sequence length="101" mass="10688">MSDSSISGFGASVAPGILGSNNKNRPGSWFEAMAHAWGQVLDQQAVRITELSDQIGPGGEDKPSVMAQLTAESLRMNFMANSESTSVDSVGRALETMARKN</sequence>
<dbReference type="RefSeq" id="WP_109101673.1">
    <property type="nucleotide sequence ID" value="NZ_QDKQ01000053.1"/>
</dbReference>
<dbReference type="OrthoDB" id="5957911at2"/>
<keyword evidence="3" id="KW-1185">Reference proteome</keyword>
<feature type="region of interest" description="Disordered" evidence="1">
    <location>
        <begin position="1"/>
        <end position="20"/>
    </location>
</feature>